<dbReference type="AlphaFoldDB" id="A0A955LL63"/>
<feature type="domain" description="Starch synthase catalytic" evidence="7">
    <location>
        <begin position="17"/>
        <end position="66"/>
    </location>
</feature>
<dbReference type="PANTHER" id="PTHR45825:SF11">
    <property type="entry name" value="ALPHA AMYLASE DOMAIN-CONTAINING PROTEIN"/>
    <property type="match status" value="1"/>
</dbReference>
<evidence type="ECO:0000256" key="6">
    <source>
        <dbReference type="ARBA" id="ARBA00023056"/>
    </source>
</evidence>
<evidence type="ECO:0000256" key="5">
    <source>
        <dbReference type="ARBA" id="ARBA00022679"/>
    </source>
</evidence>
<dbReference type="EC" id="2.4.1.21" evidence="3"/>
<dbReference type="NCBIfam" id="TIGR02095">
    <property type="entry name" value="glgA"/>
    <property type="match status" value="1"/>
</dbReference>
<evidence type="ECO:0000313" key="8">
    <source>
        <dbReference type="EMBL" id="MCA9392234.1"/>
    </source>
</evidence>
<reference evidence="8" key="2">
    <citation type="journal article" date="2021" name="Microbiome">
        <title>Successional dynamics and alternative stable states in a saline activated sludge microbial community over 9 years.</title>
        <authorList>
            <person name="Wang Y."/>
            <person name="Ye J."/>
            <person name="Ju F."/>
            <person name="Liu L."/>
            <person name="Boyd J.A."/>
            <person name="Deng Y."/>
            <person name="Parks D.H."/>
            <person name="Jiang X."/>
            <person name="Yin X."/>
            <person name="Woodcroft B.J."/>
            <person name="Tyson G.W."/>
            <person name="Hugenholtz P."/>
            <person name="Polz M.F."/>
            <person name="Zhang T."/>
        </authorList>
    </citation>
    <scope>NUCLEOTIDE SEQUENCE</scope>
    <source>
        <strain evidence="8">HKST-UBA03</strain>
    </source>
</reference>
<evidence type="ECO:0000256" key="2">
    <source>
        <dbReference type="ARBA" id="ARBA00010281"/>
    </source>
</evidence>
<keyword evidence="4 8" id="KW-0328">Glycosyltransferase</keyword>
<dbReference type="GO" id="GO:0009011">
    <property type="term" value="F:alpha-1,4-glucan glucosyltransferase (ADP-glucose donor) activity"/>
    <property type="evidence" value="ECO:0007669"/>
    <property type="project" value="UniProtKB-EC"/>
</dbReference>
<accession>A0A955LL63</accession>
<organism evidence="8 9">
    <name type="scientific">candidate division WWE3 bacterium</name>
    <dbReference type="NCBI Taxonomy" id="2053526"/>
    <lineage>
        <taxon>Bacteria</taxon>
        <taxon>Katanobacteria</taxon>
    </lineage>
</organism>
<gene>
    <name evidence="8" type="ORF">KC614_03465</name>
</gene>
<evidence type="ECO:0000256" key="3">
    <source>
        <dbReference type="ARBA" id="ARBA00012588"/>
    </source>
</evidence>
<dbReference type="GO" id="GO:0004373">
    <property type="term" value="F:alpha-1,4-glucan glucosyltransferase (UDP-glucose donor) activity"/>
    <property type="evidence" value="ECO:0007669"/>
    <property type="project" value="InterPro"/>
</dbReference>
<dbReference type="SUPFAM" id="SSF53756">
    <property type="entry name" value="UDP-Glycosyltransferase/glycogen phosphorylase"/>
    <property type="match status" value="1"/>
</dbReference>
<proteinExistence type="inferred from homology"/>
<dbReference type="Pfam" id="PF13692">
    <property type="entry name" value="Glyco_trans_1_4"/>
    <property type="match status" value="1"/>
</dbReference>
<dbReference type="EMBL" id="JAGQKZ010000029">
    <property type="protein sequence ID" value="MCA9392234.1"/>
    <property type="molecule type" value="Genomic_DNA"/>
</dbReference>
<protein>
    <recommendedName>
        <fullName evidence="3">starch synthase</fullName>
        <ecNumber evidence="3">2.4.1.21</ecNumber>
    </recommendedName>
</protein>
<comment type="caution">
    <text evidence="8">The sequence shown here is derived from an EMBL/GenBank/DDBJ whole genome shotgun (WGS) entry which is preliminary data.</text>
</comment>
<dbReference type="CDD" id="cd03791">
    <property type="entry name" value="GT5_Glycogen_synthase_DULL1-like"/>
    <property type="match status" value="1"/>
</dbReference>
<keyword evidence="6" id="KW-0320">Glycogen biosynthesis</keyword>
<evidence type="ECO:0000256" key="4">
    <source>
        <dbReference type="ARBA" id="ARBA00022676"/>
    </source>
</evidence>
<dbReference type="Pfam" id="PF08323">
    <property type="entry name" value="Glyco_transf_5"/>
    <property type="match status" value="1"/>
</dbReference>
<keyword evidence="5 8" id="KW-0808">Transferase</keyword>
<evidence type="ECO:0000313" key="9">
    <source>
        <dbReference type="Proteomes" id="UP000751518"/>
    </source>
</evidence>
<feature type="non-terminal residue" evidence="8">
    <location>
        <position position="1"/>
    </location>
</feature>
<dbReference type="InterPro" id="IPR011835">
    <property type="entry name" value="GS/SS"/>
</dbReference>
<sequence>DHRNVSDLDFDDGKSQVADFFDHRLMMQNFMRRGIMYADAVNAVSPTYAREIMKTEYGEGLDRLLTEVRSKVSGILNGIDYTEYNPATDKLVPTNFDSYSLEKRVENKIALQKEFDLKADKNIPIFSYVGRLEARQKGLDLLLEIIPPLMRDFQVQFVFVGGGDVGLAERIRHMHSEYPEMIGTHLMLDYDLPRLVFSGTDFILMPSRFEPCGLSQMEGMRYGAIPVVHNTGGLADSVEEYKPEESSGFGFVFRNYDPYSLFAQIVRSLETFRQDKVWHKLQMTAMGQDNSWEERATEYTKLYNKALQLGRRKLAKEGKLEI</sequence>
<comment type="catalytic activity">
    <reaction evidence="1">
        <text>[(1-&gt;4)-alpha-D-glucosyl](n) + ADP-alpha-D-glucose = [(1-&gt;4)-alpha-D-glucosyl](n+1) + ADP + H(+)</text>
        <dbReference type="Rhea" id="RHEA:18189"/>
        <dbReference type="Rhea" id="RHEA-COMP:9584"/>
        <dbReference type="Rhea" id="RHEA-COMP:9587"/>
        <dbReference type="ChEBI" id="CHEBI:15378"/>
        <dbReference type="ChEBI" id="CHEBI:15444"/>
        <dbReference type="ChEBI" id="CHEBI:57498"/>
        <dbReference type="ChEBI" id="CHEBI:456216"/>
        <dbReference type="EC" id="2.4.1.21"/>
    </reaction>
</comment>
<dbReference type="Proteomes" id="UP000751518">
    <property type="component" value="Unassembled WGS sequence"/>
</dbReference>
<dbReference type="GO" id="GO:0005978">
    <property type="term" value="P:glycogen biosynthetic process"/>
    <property type="evidence" value="ECO:0007669"/>
    <property type="project" value="UniProtKB-KW"/>
</dbReference>
<name>A0A955LL63_UNCKA</name>
<dbReference type="Gene3D" id="3.40.50.2000">
    <property type="entry name" value="Glycogen Phosphorylase B"/>
    <property type="match status" value="2"/>
</dbReference>
<evidence type="ECO:0000256" key="1">
    <source>
        <dbReference type="ARBA" id="ARBA00001478"/>
    </source>
</evidence>
<reference evidence="8" key="1">
    <citation type="submission" date="2020-04" db="EMBL/GenBank/DDBJ databases">
        <authorList>
            <person name="Zhang T."/>
        </authorList>
    </citation>
    <scope>NUCLEOTIDE SEQUENCE</scope>
    <source>
        <strain evidence="8">HKST-UBA03</strain>
    </source>
</reference>
<dbReference type="InterPro" id="IPR013534">
    <property type="entry name" value="Starch_synth_cat_dom"/>
</dbReference>
<comment type="similarity">
    <text evidence="2">Belongs to the glycosyltransferase 1 family. Bacterial/plant glycogen synthase subfamily.</text>
</comment>
<evidence type="ECO:0000259" key="7">
    <source>
        <dbReference type="Pfam" id="PF08323"/>
    </source>
</evidence>
<dbReference type="PANTHER" id="PTHR45825">
    <property type="entry name" value="GRANULE-BOUND STARCH SYNTHASE 1, CHLOROPLASTIC/AMYLOPLASTIC"/>
    <property type="match status" value="1"/>
</dbReference>